<proteinExistence type="predicted"/>
<protein>
    <recommendedName>
        <fullName evidence="4">Periplasmic protein</fullName>
    </recommendedName>
</protein>
<dbReference type="EMBL" id="CP054492">
    <property type="protein sequence ID" value="QOY52363.1"/>
    <property type="molecule type" value="Genomic_DNA"/>
</dbReference>
<sequence>MNLNIEYISIEYLVVAMAAMILYLIYYVFTKDSQYSKNIRSVATVAEELNREIFYLKKKLSETQKNITKNTSRMSDDDIYQEVERTVYDMVKPISLGLKRLEESVQSIDEHIESRIASLENGVKQISIPTSIHGNDDEKIILLFKQGVTLETISKELHISKAEVEFVLKINKIK</sequence>
<dbReference type="Proteomes" id="UP000593994">
    <property type="component" value="Chromosome"/>
</dbReference>
<gene>
    <name evidence="2" type="ORF">HUE88_01315</name>
</gene>
<reference evidence="2 3" key="1">
    <citation type="submission" date="2020-05" db="EMBL/GenBank/DDBJ databases">
        <title>Sulfurimonas marisnigri, sp. nov., and Sulfurimonas baltica, sp. nov., manganese oxide reducing chemolithoautotrophs of the class Epsilonproteobacteria isolated from the pelagic redoxclines of the Black and Baltic Seas and emended description of the genus Sulfurimonas.</title>
        <authorList>
            <person name="Henkel J.V."/>
            <person name="Laudan C."/>
            <person name="Werner J."/>
            <person name="Neu T."/>
            <person name="Plewe S."/>
            <person name="Sproer C."/>
            <person name="Bunk B."/>
            <person name="Schulz-Vogt H.N."/>
        </authorList>
    </citation>
    <scope>NUCLEOTIDE SEQUENCE [LARGE SCALE GENOMIC DNA]</scope>
    <source>
        <strain evidence="2 3">GD2</strain>
    </source>
</reference>
<evidence type="ECO:0000313" key="2">
    <source>
        <dbReference type="EMBL" id="QOY52363.1"/>
    </source>
</evidence>
<keyword evidence="1" id="KW-0472">Membrane</keyword>
<evidence type="ECO:0000313" key="3">
    <source>
        <dbReference type="Proteomes" id="UP000593994"/>
    </source>
</evidence>
<keyword evidence="1" id="KW-0812">Transmembrane</keyword>
<evidence type="ECO:0000256" key="1">
    <source>
        <dbReference type="SAM" id="Phobius"/>
    </source>
</evidence>
<keyword evidence="3" id="KW-1185">Reference proteome</keyword>
<dbReference type="RefSeq" id="WP_194370339.1">
    <property type="nucleotide sequence ID" value="NZ_CP054492.1"/>
</dbReference>
<accession>A0A7S7RNF2</accession>
<name>A0A7S7RNF2_9BACT</name>
<dbReference type="KEGG" id="sbal:HUE88_01315"/>
<keyword evidence="1" id="KW-1133">Transmembrane helix</keyword>
<dbReference type="AlphaFoldDB" id="A0A7S7RNF2"/>
<organism evidence="2 3">
    <name type="scientific">Candidatus Sulfurimonas baltica</name>
    <dbReference type="NCBI Taxonomy" id="2740404"/>
    <lineage>
        <taxon>Bacteria</taxon>
        <taxon>Pseudomonadati</taxon>
        <taxon>Campylobacterota</taxon>
        <taxon>Epsilonproteobacteria</taxon>
        <taxon>Campylobacterales</taxon>
        <taxon>Sulfurimonadaceae</taxon>
        <taxon>Sulfurimonas</taxon>
    </lineage>
</organism>
<feature type="transmembrane region" description="Helical" evidence="1">
    <location>
        <begin position="12"/>
        <end position="29"/>
    </location>
</feature>
<evidence type="ECO:0008006" key="4">
    <source>
        <dbReference type="Google" id="ProtNLM"/>
    </source>
</evidence>